<feature type="transmembrane region" description="Helical" evidence="8">
    <location>
        <begin position="12"/>
        <end position="33"/>
    </location>
</feature>
<feature type="transmembrane region" description="Helical" evidence="8">
    <location>
        <begin position="374"/>
        <end position="394"/>
    </location>
</feature>
<dbReference type="Pfam" id="PF02386">
    <property type="entry name" value="TrkH"/>
    <property type="match status" value="1"/>
</dbReference>
<dbReference type="PANTHER" id="PTHR32024:SF1">
    <property type="entry name" value="KTR SYSTEM POTASSIUM UPTAKE PROTEIN B"/>
    <property type="match status" value="1"/>
</dbReference>
<dbReference type="GO" id="GO:0030001">
    <property type="term" value="P:metal ion transport"/>
    <property type="evidence" value="ECO:0007669"/>
    <property type="project" value="UniProtKB-ARBA"/>
</dbReference>
<proteinExistence type="predicted"/>
<dbReference type="AlphaFoldDB" id="A0A7T8BB12"/>
<keyword evidence="10" id="KW-1185">Reference proteome</keyword>
<feature type="transmembrane region" description="Helical" evidence="8">
    <location>
        <begin position="295"/>
        <end position="323"/>
    </location>
</feature>
<feature type="transmembrane region" description="Helical" evidence="8">
    <location>
        <begin position="76"/>
        <end position="98"/>
    </location>
</feature>
<dbReference type="EMBL" id="CP067089">
    <property type="protein sequence ID" value="QQO10067.1"/>
    <property type="molecule type" value="Genomic_DNA"/>
</dbReference>
<feature type="transmembrane region" description="Helical" evidence="8">
    <location>
        <begin position="45"/>
        <end position="64"/>
    </location>
</feature>
<evidence type="ECO:0000256" key="5">
    <source>
        <dbReference type="ARBA" id="ARBA00022989"/>
    </source>
</evidence>
<evidence type="ECO:0000256" key="2">
    <source>
        <dbReference type="ARBA" id="ARBA00022448"/>
    </source>
</evidence>
<reference evidence="9" key="1">
    <citation type="submission" date="2021-01" db="EMBL/GenBank/DDBJ databases">
        <title>Description of Breznakiella homolactica.</title>
        <authorList>
            <person name="Song Y."/>
            <person name="Brune A."/>
        </authorList>
    </citation>
    <scope>NUCLEOTIDE SEQUENCE</scope>
    <source>
        <strain evidence="9">RmG30</strain>
    </source>
</reference>
<feature type="transmembrane region" description="Helical" evidence="8">
    <location>
        <begin position="130"/>
        <end position="150"/>
    </location>
</feature>
<feature type="transmembrane region" description="Helical" evidence="8">
    <location>
        <begin position="228"/>
        <end position="246"/>
    </location>
</feature>
<accession>A0A7T8BB12</accession>
<organism evidence="9 10">
    <name type="scientific">Breznakiella homolactica</name>
    <dbReference type="NCBI Taxonomy" id="2798577"/>
    <lineage>
        <taxon>Bacteria</taxon>
        <taxon>Pseudomonadati</taxon>
        <taxon>Spirochaetota</taxon>
        <taxon>Spirochaetia</taxon>
        <taxon>Spirochaetales</taxon>
        <taxon>Breznakiellaceae</taxon>
        <taxon>Breznakiella</taxon>
    </lineage>
</organism>
<name>A0A7T8BB12_9SPIR</name>
<feature type="transmembrane region" description="Helical" evidence="8">
    <location>
        <begin position="157"/>
        <end position="179"/>
    </location>
</feature>
<dbReference type="Proteomes" id="UP000595917">
    <property type="component" value="Chromosome"/>
</dbReference>
<dbReference type="InterPro" id="IPR003445">
    <property type="entry name" value="Cat_transpt"/>
</dbReference>
<evidence type="ECO:0000256" key="1">
    <source>
        <dbReference type="ARBA" id="ARBA00004651"/>
    </source>
</evidence>
<keyword evidence="4 8" id="KW-0812">Transmembrane</keyword>
<keyword evidence="3" id="KW-1003">Cell membrane</keyword>
<evidence type="ECO:0000256" key="8">
    <source>
        <dbReference type="SAM" id="Phobius"/>
    </source>
</evidence>
<evidence type="ECO:0000256" key="3">
    <source>
        <dbReference type="ARBA" id="ARBA00022475"/>
    </source>
</evidence>
<keyword evidence="7 8" id="KW-0472">Membrane</keyword>
<sequence>MNIFQRSDAFYLLIFFLILISAGTALLLIPGAWKGYPDTPDSLTLVDALFTATSAVCVTGLSTVNTAGFSRLGHIIIMLLIQLGGLGIISFTSILLSIPGNRLPFRRLNTIRAFYIDGVEYNPRRIVRNIVIITFLIEFLGAVLLSFFFYSGGTEDWLFAGIFHAVSSFCNAGFSPFAANLVDFAYYPPVLIVVMLLIITGGLGFIVLNDISRRVSGKRKHLSYHSRVVLGMTGLLLAGGTLFFLMSEWDRAFRDMEFPVALVNALFQAVTPRTAGFEAVPQAALSQPSQMLTGLLMLIGGAPGSIAGGLKVTTVFVVLMVMFRRPDKNGDIKVSHHRLAAGTINNAVVYFLKALALLLICTAALSVVEGLQGDSFGAIVFEVLSAFGTVGLTVGMTPDLTVPGKLVIIGAMFAGRVGLIALAFPAARHRSYDITYPEGTVLLG</sequence>
<feature type="transmembrane region" description="Helical" evidence="8">
    <location>
        <begin position="185"/>
        <end position="208"/>
    </location>
</feature>
<keyword evidence="5 8" id="KW-1133">Transmembrane helix</keyword>
<keyword evidence="6" id="KW-0406">Ion transport</keyword>
<evidence type="ECO:0008006" key="11">
    <source>
        <dbReference type="Google" id="ProtNLM"/>
    </source>
</evidence>
<evidence type="ECO:0000256" key="6">
    <source>
        <dbReference type="ARBA" id="ARBA00023065"/>
    </source>
</evidence>
<protein>
    <recommendedName>
        <fullName evidence="11">Trk system potassium uptake protein TrkH</fullName>
    </recommendedName>
</protein>
<comment type="subcellular location">
    <subcellularLocation>
        <location evidence="1">Cell membrane</location>
        <topology evidence="1">Multi-pass membrane protein</topology>
    </subcellularLocation>
</comment>
<dbReference type="KEGG" id="bhc:JFL75_03885"/>
<evidence type="ECO:0000256" key="7">
    <source>
        <dbReference type="ARBA" id="ARBA00023136"/>
    </source>
</evidence>
<gene>
    <name evidence="9" type="ORF">JFL75_03885</name>
</gene>
<keyword evidence="2" id="KW-0813">Transport</keyword>
<feature type="transmembrane region" description="Helical" evidence="8">
    <location>
        <begin position="406"/>
        <end position="427"/>
    </location>
</feature>
<evidence type="ECO:0000313" key="10">
    <source>
        <dbReference type="Proteomes" id="UP000595917"/>
    </source>
</evidence>
<dbReference type="GO" id="GO:0008324">
    <property type="term" value="F:monoatomic cation transmembrane transporter activity"/>
    <property type="evidence" value="ECO:0007669"/>
    <property type="project" value="InterPro"/>
</dbReference>
<feature type="transmembrane region" description="Helical" evidence="8">
    <location>
        <begin position="344"/>
        <end position="368"/>
    </location>
</feature>
<evidence type="ECO:0000313" key="9">
    <source>
        <dbReference type="EMBL" id="QQO10067.1"/>
    </source>
</evidence>
<dbReference type="RefSeq" id="WP_215627371.1">
    <property type="nucleotide sequence ID" value="NZ_CP067089.2"/>
</dbReference>
<dbReference type="GO" id="GO:0005886">
    <property type="term" value="C:plasma membrane"/>
    <property type="evidence" value="ECO:0007669"/>
    <property type="project" value="UniProtKB-SubCell"/>
</dbReference>
<evidence type="ECO:0000256" key="4">
    <source>
        <dbReference type="ARBA" id="ARBA00022692"/>
    </source>
</evidence>
<dbReference type="PANTHER" id="PTHR32024">
    <property type="entry name" value="TRK SYSTEM POTASSIUM UPTAKE PROTEIN TRKG-RELATED"/>
    <property type="match status" value="1"/>
</dbReference>